<evidence type="ECO:0000256" key="1">
    <source>
        <dbReference type="SAM" id="Phobius"/>
    </source>
</evidence>
<feature type="transmembrane region" description="Helical" evidence="1">
    <location>
        <begin position="314"/>
        <end position="335"/>
    </location>
</feature>
<feature type="transmembrane region" description="Helical" evidence="1">
    <location>
        <begin position="99"/>
        <end position="122"/>
    </location>
</feature>
<dbReference type="Proteomes" id="UP001230207">
    <property type="component" value="Unassembled WGS sequence"/>
</dbReference>
<feature type="transmembrane region" description="Helical" evidence="1">
    <location>
        <begin position="341"/>
        <end position="360"/>
    </location>
</feature>
<keyword evidence="1" id="KW-1133">Transmembrane helix</keyword>
<feature type="transmembrane region" description="Helical" evidence="1">
    <location>
        <begin position="128"/>
        <end position="148"/>
    </location>
</feature>
<feature type="transmembrane region" description="Helical" evidence="1">
    <location>
        <begin position="20"/>
        <end position="41"/>
    </location>
</feature>
<feature type="transmembrane region" description="Helical" evidence="1">
    <location>
        <begin position="198"/>
        <end position="218"/>
    </location>
</feature>
<keyword evidence="1" id="KW-0472">Membrane</keyword>
<dbReference type="RefSeq" id="WP_307230153.1">
    <property type="nucleotide sequence ID" value="NZ_JAUSVF010000001.1"/>
</dbReference>
<keyword evidence="1" id="KW-0812">Transmembrane</keyword>
<protein>
    <submittedName>
        <fullName evidence="2">Uncharacterized protein</fullName>
    </submittedName>
</protein>
<keyword evidence="3" id="KW-1185">Reference proteome</keyword>
<evidence type="ECO:0000313" key="3">
    <source>
        <dbReference type="Proteomes" id="UP001230207"/>
    </source>
</evidence>
<gene>
    <name evidence="2" type="ORF">QO002_002555</name>
</gene>
<comment type="caution">
    <text evidence="2">The sequence shown here is derived from an EMBL/GenBank/DDBJ whole genome shotgun (WGS) entry which is preliminary data.</text>
</comment>
<dbReference type="EMBL" id="JAUSVF010000001">
    <property type="protein sequence ID" value="MDQ0320417.1"/>
    <property type="molecule type" value="Genomic_DNA"/>
</dbReference>
<name>A0ABU0BR33_9HYPH</name>
<sequence>MQASTDIAPALGQGNSLKKVVFSPIFFLIIVVFLLVPLALVRTIPIPLGAMFWDQYLYIDAANRIAGGQVPGVDFFAPVGSLGYYLFAGLIKLFPNGAILLLSNWSLLAVTAPLTALVLFDAQKRSHATAWALLLPFLVFSLLPFNTGDFYPFPGTDGFGIYNRQVCQLLYVLAAALCFLRAPALLGIVVALAMLTLLFVKVTGVVSGVLLCAMAFAAGRLPFRVALLSGLVFFLAIGLLEISSGIVSAYADDMIALLVLNDTSLLPRLLQSASINFGIIASAGLLAVALFVIDREKISKDWTLFRSTPSATTVSHLLDQNWLWLAAFLLAGLLFESQNTGSQAFIFLWPLVLAILIDVYRVRGSSPAFMVAGVLAMAAMLPPLVTIAQKTARSTIGSVNDITLENRNLKTLGAVSLRPVFVTRAERMHVNYIAHRNTYEEIARAGELPANLLYSDFDFYWLWLQTIDDAIDALKAHETAGNVRFETMMSIDFTNPFPWLMDRQAPHAITIGADPFRAVPPPNEKVAKAVAAVDIALLPTCPPTTARRALLGLYEPFLKDDHTRIQLTPCYDAFVRNALMAK</sequence>
<feature type="transmembrane region" description="Helical" evidence="1">
    <location>
        <begin position="270"/>
        <end position="293"/>
    </location>
</feature>
<organism evidence="2 3">
    <name type="scientific">Pararhizobium capsulatum DSM 1112</name>
    <dbReference type="NCBI Taxonomy" id="1121113"/>
    <lineage>
        <taxon>Bacteria</taxon>
        <taxon>Pseudomonadati</taxon>
        <taxon>Pseudomonadota</taxon>
        <taxon>Alphaproteobacteria</taxon>
        <taxon>Hyphomicrobiales</taxon>
        <taxon>Rhizobiaceae</taxon>
        <taxon>Rhizobium/Agrobacterium group</taxon>
        <taxon>Pararhizobium</taxon>
    </lineage>
</organism>
<proteinExistence type="predicted"/>
<feature type="transmembrane region" description="Helical" evidence="1">
    <location>
        <begin position="225"/>
        <end position="250"/>
    </location>
</feature>
<accession>A0ABU0BR33</accession>
<reference evidence="2 3" key="1">
    <citation type="submission" date="2023-07" db="EMBL/GenBank/DDBJ databases">
        <title>Genomic Encyclopedia of Type Strains, Phase IV (KMG-IV): sequencing the most valuable type-strain genomes for metagenomic binning, comparative biology and taxonomic classification.</title>
        <authorList>
            <person name="Goeker M."/>
        </authorList>
    </citation>
    <scope>NUCLEOTIDE SEQUENCE [LARGE SCALE GENOMIC DNA]</scope>
    <source>
        <strain evidence="2 3">DSM 1112</strain>
    </source>
</reference>
<feature type="transmembrane region" description="Helical" evidence="1">
    <location>
        <begin position="169"/>
        <end position="192"/>
    </location>
</feature>
<evidence type="ECO:0000313" key="2">
    <source>
        <dbReference type="EMBL" id="MDQ0320417.1"/>
    </source>
</evidence>
<feature type="transmembrane region" description="Helical" evidence="1">
    <location>
        <begin position="367"/>
        <end position="385"/>
    </location>
</feature>